<name>A0A2S8FZW2_9BACT</name>
<dbReference type="AlphaFoldDB" id="A0A2S8FZW2"/>
<dbReference type="OrthoDB" id="3255669at2"/>
<organism evidence="1 2">
    <name type="scientific">Blastopirellula marina</name>
    <dbReference type="NCBI Taxonomy" id="124"/>
    <lineage>
        <taxon>Bacteria</taxon>
        <taxon>Pseudomonadati</taxon>
        <taxon>Planctomycetota</taxon>
        <taxon>Planctomycetia</taxon>
        <taxon>Pirellulales</taxon>
        <taxon>Pirellulaceae</taxon>
        <taxon>Blastopirellula</taxon>
    </lineage>
</organism>
<accession>A0A2S8FZW2</accession>
<comment type="caution">
    <text evidence="1">The sequence shown here is derived from an EMBL/GenBank/DDBJ whole genome shotgun (WGS) entry which is preliminary data.</text>
</comment>
<gene>
    <name evidence="1" type="ORF">C5Y83_05630</name>
</gene>
<dbReference type="SUPFAM" id="SSF55961">
    <property type="entry name" value="Bet v1-like"/>
    <property type="match status" value="1"/>
</dbReference>
<dbReference type="EMBL" id="PUHY01000005">
    <property type="protein sequence ID" value="PQO37424.1"/>
    <property type="molecule type" value="Genomic_DNA"/>
</dbReference>
<proteinExistence type="predicted"/>
<evidence type="ECO:0000313" key="2">
    <source>
        <dbReference type="Proteomes" id="UP000238322"/>
    </source>
</evidence>
<sequence length="203" mass="23591">MFDWFATKKEQKQGLPGDELITEVQNCSTYAITIHAPTRDVWPWLVQMGCNRGGYYSYDWLDNGDCHSANQIVEEYQSTQVGDIIPSRPGSHYGFEVLQMDRPHVFLLGAYLKAGQIANLPWDDPPPPAYLRSTWVFVLRETNEGTRLIVRTRGVVHPWWFRILTNMFFGPAHIVMQRKQLLNLRDRVERHHVAHTPPLMKMT</sequence>
<dbReference type="RefSeq" id="WP_105328673.1">
    <property type="nucleotide sequence ID" value="NZ_PUHY01000005.1"/>
</dbReference>
<reference evidence="1 2" key="1">
    <citation type="submission" date="2018-02" db="EMBL/GenBank/DDBJ databases">
        <title>Comparative genomes isolates from brazilian mangrove.</title>
        <authorList>
            <person name="Araujo J.E."/>
            <person name="Taketani R.G."/>
            <person name="Silva M.C.P."/>
            <person name="Loureco M.V."/>
            <person name="Andreote F.D."/>
        </authorList>
    </citation>
    <scope>NUCLEOTIDE SEQUENCE [LARGE SCALE GENOMIC DNA]</scope>
    <source>
        <strain evidence="1 2">Hex-1 MGV</strain>
    </source>
</reference>
<protein>
    <recommendedName>
        <fullName evidence="3">SRPBCC family protein</fullName>
    </recommendedName>
</protein>
<dbReference type="Proteomes" id="UP000238322">
    <property type="component" value="Unassembled WGS sequence"/>
</dbReference>
<evidence type="ECO:0000313" key="1">
    <source>
        <dbReference type="EMBL" id="PQO37424.1"/>
    </source>
</evidence>
<evidence type="ECO:0008006" key="3">
    <source>
        <dbReference type="Google" id="ProtNLM"/>
    </source>
</evidence>